<name>A0A495ES41_9MICC</name>
<feature type="region of interest" description="Disordered" evidence="3">
    <location>
        <begin position="266"/>
        <end position="297"/>
    </location>
</feature>
<dbReference type="GO" id="GO:0005886">
    <property type="term" value="C:plasma membrane"/>
    <property type="evidence" value="ECO:0007669"/>
    <property type="project" value="TreeGrafter"/>
</dbReference>
<dbReference type="GO" id="GO:0006654">
    <property type="term" value="P:phosphatidic acid biosynthetic process"/>
    <property type="evidence" value="ECO:0007669"/>
    <property type="project" value="TreeGrafter"/>
</dbReference>
<dbReference type="Pfam" id="PF01553">
    <property type="entry name" value="Acyltransferase"/>
    <property type="match status" value="1"/>
</dbReference>
<dbReference type="EMBL" id="RBIR01000004">
    <property type="protein sequence ID" value="RKR19572.1"/>
    <property type="molecule type" value="Genomic_DNA"/>
</dbReference>
<evidence type="ECO:0000256" key="3">
    <source>
        <dbReference type="SAM" id="MobiDB-lite"/>
    </source>
</evidence>
<dbReference type="PANTHER" id="PTHR10434">
    <property type="entry name" value="1-ACYL-SN-GLYCEROL-3-PHOSPHATE ACYLTRANSFERASE"/>
    <property type="match status" value="1"/>
</dbReference>
<dbReference type="Proteomes" id="UP000276055">
    <property type="component" value="Unassembled WGS sequence"/>
</dbReference>
<feature type="compositionally biased region" description="Basic and acidic residues" evidence="3">
    <location>
        <begin position="277"/>
        <end position="290"/>
    </location>
</feature>
<gene>
    <name evidence="5" type="ORF">C8D78_2320</name>
</gene>
<dbReference type="InterPro" id="IPR002123">
    <property type="entry name" value="Plipid/glycerol_acylTrfase"/>
</dbReference>
<evidence type="ECO:0000313" key="5">
    <source>
        <dbReference type="EMBL" id="RKR19572.1"/>
    </source>
</evidence>
<feature type="region of interest" description="Disordered" evidence="3">
    <location>
        <begin position="44"/>
        <end position="68"/>
    </location>
</feature>
<sequence>MSRRSLRWRPEPSDRFYRFIVRTGLALRWLFRIRVIITGQENLPQPVPSGTSPDASPRGPSPAPARARSRAVVPGQGAVVAITHFGYLDFAFAELLLWRHNRTQMRFLVTQGAADHWFAGPAVSAAGHVVVGYGSGAHAYDAAVARLSAGEYIAILPEAGVSRSFTVRECKTGAVRMAAEAGVPIIPVSIWGAHRLMTRHHGFSPARAWCAPVRIHVGEPILPESLPDPALDAQPATARLARALQHGIDVAMADFPLNPAPGAWWMPAGSGGGAPTEEERRRLDEADGPRRAGAHRR</sequence>
<dbReference type="SMART" id="SM00563">
    <property type="entry name" value="PlsC"/>
    <property type="match status" value="1"/>
</dbReference>
<dbReference type="AlphaFoldDB" id="A0A495ES41"/>
<dbReference type="CDD" id="cd07989">
    <property type="entry name" value="LPLAT_AGPAT-like"/>
    <property type="match status" value="1"/>
</dbReference>
<evidence type="ECO:0000259" key="4">
    <source>
        <dbReference type="SMART" id="SM00563"/>
    </source>
</evidence>
<dbReference type="SUPFAM" id="SSF69593">
    <property type="entry name" value="Glycerol-3-phosphate (1)-acyltransferase"/>
    <property type="match status" value="1"/>
</dbReference>
<dbReference type="RefSeq" id="WP_425266694.1">
    <property type="nucleotide sequence ID" value="NZ_RBIR01000004.1"/>
</dbReference>
<keyword evidence="1 5" id="KW-0808">Transferase</keyword>
<reference evidence="5 6" key="1">
    <citation type="submission" date="2018-10" db="EMBL/GenBank/DDBJ databases">
        <title>Genomic Encyclopedia of Type Strains, Phase IV (KMG-IV): sequencing the most valuable type-strain genomes for metagenomic binning, comparative biology and taxonomic classification.</title>
        <authorList>
            <person name="Goeker M."/>
        </authorList>
    </citation>
    <scope>NUCLEOTIDE SEQUENCE [LARGE SCALE GENOMIC DNA]</scope>
    <source>
        <strain evidence="5 6">DSM 25586</strain>
    </source>
</reference>
<evidence type="ECO:0000256" key="2">
    <source>
        <dbReference type="ARBA" id="ARBA00023315"/>
    </source>
</evidence>
<accession>A0A495ES41</accession>
<keyword evidence="2 5" id="KW-0012">Acyltransferase</keyword>
<evidence type="ECO:0000313" key="6">
    <source>
        <dbReference type="Proteomes" id="UP000276055"/>
    </source>
</evidence>
<organism evidence="5 6">
    <name type="scientific">Arthrobacter oryzae</name>
    <dbReference type="NCBI Taxonomy" id="409290"/>
    <lineage>
        <taxon>Bacteria</taxon>
        <taxon>Bacillati</taxon>
        <taxon>Actinomycetota</taxon>
        <taxon>Actinomycetes</taxon>
        <taxon>Micrococcales</taxon>
        <taxon>Micrococcaceae</taxon>
        <taxon>Arthrobacter</taxon>
    </lineage>
</organism>
<feature type="domain" description="Phospholipid/glycerol acyltransferase" evidence="4">
    <location>
        <begin position="78"/>
        <end position="193"/>
    </location>
</feature>
<evidence type="ECO:0000256" key="1">
    <source>
        <dbReference type="ARBA" id="ARBA00022679"/>
    </source>
</evidence>
<comment type="caution">
    <text evidence="5">The sequence shown here is derived from an EMBL/GenBank/DDBJ whole genome shotgun (WGS) entry which is preliminary data.</text>
</comment>
<protein>
    <submittedName>
        <fullName evidence="5">1-acyl-sn-glycerol-3-phosphate acyltransferase</fullName>
    </submittedName>
</protein>
<dbReference type="PANTHER" id="PTHR10434:SF55">
    <property type="entry name" value="POSSIBLE ACYLTRANSFERASE"/>
    <property type="match status" value="1"/>
</dbReference>
<proteinExistence type="predicted"/>
<dbReference type="GO" id="GO:0003841">
    <property type="term" value="F:1-acylglycerol-3-phosphate O-acyltransferase activity"/>
    <property type="evidence" value="ECO:0007669"/>
    <property type="project" value="TreeGrafter"/>
</dbReference>